<evidence type="ECO:0000313" key="6">
    <source>
        <dbReference type="EMBL" id="SPF41545.1"/>
    </source>
</evidence>
<name>A0A2U3KPH0_9FIRM</name>
<dbReference type="Pfam" id="PF01471">
    <property type="entry name" value="PG_binding_1"/>
    <property type="match status" value="1"/>
</dbReference>
<evidence type="ECO:0000256" key="2">
    <source>
        <dbReference type="ARBA" id="ARBA00022505"/>
    </source>
</evidence>
<evidence type="ECO:0000259" key="5">
    <source>
        <dbReference type="PROSITE" id="PS51782"/>
    </source>
</evidence>
<organism evidence="6 7">
    <name type="scientific">Candidatus Desulfosporosinus infrequens</name>
    <dbReference type="NCBI Taxonomy" id="2043169"/>
    <lineage>
        <taxon>Bacteria</taxon>
        <taxon>Bacillati</taxon>
        <taxon>Bacillota</taxon>
        <taxon>Clostridia</taxon>
        <taxon>Eubacteriales</taxon>
        <taxon>Desulfitobacteriaceae</taxon>
        <taxon>Desulfosporosinus</taxon>
    </lineage>
</organism>
<comment type="similarity">
    <text evidence="1">Belongs to the bacterial solute-binding protein ModA family.</text>
</comment>
<keyword evidence="3" id="KW-0479">Metal-binding</keyword>
<dbReference type="SMART" id="SM00257">
    <property type="entry name" value="LysM"/>
    <property type="match status" value="1"/>
</dbReference>
<evidence type="ECO:0000256" key="3">
    <source>
        <dbReference type="ARBA" id="ARBA00022723"/>
    </source>
</evidence>
<dbReference type="CDD" id="cd13537">
    <property type="entry name" value="PBP2_YvgL_like"/>
    <property type="match status" value="1"/>
</dbReference>
<dbReference type="GO" id="GO:0030973">
    <property type="term" value="F:molybdate ion binding"/>
    <property type="evidence" value="ECO:0007669"/>
    <property type="project" value="UniProtKB-ARBA"/>
</dbReference>
<evidence type="ECO:0000256" key="4">
    <source>
        <dbReference type="ARBA" id="ARBA00022729"/>
    </source>
</evidence>
<dbReference type="InterPro" id="IPR036366">
    <property type="entry name" value="PGBDSf"/>
</dbReference>
<keyword evidence="4" id="KW-0732">Signal</keyword>
<dbReference type="PANTHER" id="PTHR30632">
    <property type="entry name" value="MOLYBDATE-BINDING PERIPLASMIC PROTEIN"/>
    <property type="match status" value="1"/>
</dbReference>
<dbReference type="InterPro" id="IPR036779">
    <property type="entry name" value="LysM_dom_sf"/>
</dbReference>
<dbReference type="GO" id="GO:1901359">
    <property type="term" value="F:tungstate binding"/>
    <property type="evidence" value="ECO:0007669"/>
    <property type="project" value="UniProtKB-ARBA"/>
</dbReference>
<feature type="domain" description="LysM" evidence="5">
    <location>
        <begin position="86"/>
        <end position="130"/>
    </location>
</feature>
<dbReference type="Gene3D" id="3.10.350.10">
    <property type="entry name" value="LysM domain"/>
    <property type="match status" value="1"/>
</dbReference>
<dbReference type="SUPFAM" id="SSF47090">
    <property type="entry name" value="PGBD-like"/>
    <property type="match status" value="1"/>
</dbReference>
<dbReference type="Pfam" id="PF01476">
    <property type="entry name" value="LysM"/>
    <property type="match status" value="1"/>
</dbReference>
<dbReference type="InterPro" id="IPR005950">
    <property type="entry name" value="ModA"/>
</dbReference>
<dbReference type="InterPro" id="IPR050682">
    <property type="entry name" value="ModA/WtpA"/>
</dbReference>
<dbReference type="Pfam" id="PF13531">
    <property type="entry name" value="SBP_bac_11"/>
    <property type="match status" value="1"/>
</dbReference>
<dbReference type="PROSITE" id="PS51782">
    <property type="entry name" value="LYSM"/>
    <property type="match status" value="1"/>
</dbReference>
<dbReference type="InterPro" id="IPR036365">
    <property type="entry name" value="PGBD-like_sf"/>
</dbReference>
<dbReference type="GO" id="GO:0046872">
    <property type="term" value="F:metal ion binding"/>
    <property type="evidence" value="ECO:0007669"/>
    <property type="project" value="UniProtKB-KW"/>
</dbReference>
<dbReference type="InterPro" id="IPR002477">
    <property type="entry name" value="Peptidoglycan-bd-like"/>
</dbReference>
<dbReference type="FunFam" id="3.40.190.10:FF:000035">
    <property type="entry name" value="Molybdate ABC transporter substrate-binding protein"/>
    <property type="match status" value="1"/>
</dbReference>
<proteinExistence type="inferred from homology"/>
<dbReference type="CDD" id="cd00118">
    <property type="entry name" value="LysM"/>
    <property type="match status" value="1"/>
</dbReference>
<sequence length="453" mass="49537">MYVEINNVTVGDDLRTLCQGATGADVIELQSTLLILGYNPEEIDGIFGVKTASAVIQFQKDNGLFPDEVVGPITWGYLQRLIASHQIYIIQPGDTFYKIALAFGIPLSELLAINVGIEPYELRVGQMIQLPKNDFPTLDGMIHSGDPTNANFARVKVDINLVLPDNPLGEGCIPFASYRGLYAVDRENTQKLYVIDPLSNRIKWEFTIDGNRPISADLSQAYPTEITVSAAASLQNSLTELQKYYALIAPNLKLNFNFGASGALQQQIEQGAPVDLFISAGKVQMDALEEKHLLVNDSRIILLGNDLVLISGNNHSKITSLEDLTKATVSRISIGTPNTVPAGQYAQTALTNLKLWDSLQPKFVLAKDVTSVLNYVETGHADAGFVYHTDAQGSTQVKVIAVVPASSHQPIIYPAAVISTTKNQQAARNFLNYLQSPEAQQVFARYGFKTLEH</sequence>
<dbReference type="EMBL" id="OMOF01000170">
    <property type="protein sequence ID" value="SPF41545.1"/>
    <property type="molecule type" value="Genomic_DNA"/>
</dbReference>
<dbReference type="GO" id="GO:0015689">
    <property type="term" value="P:molybdate ion transport"/>
    <property type="evidence" value="ECO:0007669"/>
    <property type="project" value="InterPro"/>
</dbReference>
<evidence type="ECO:0000256" key="1">
    <source>
        <dbReference type="ARBA" id="ARBA00009175"/>
    </source>
</evidence>
<dbReference type="Proteomes" id="UP000238916">
    <property type="component" value="Unassembled WGS sequence"/>
</dbReference>
<dbReference type="SUPFAM" id="SSF53850">
    <property type="entry name" value="Periplasmic binding protein-like II"/>
    <property type="match status" value="1"/>
</dbReference>
<keyword evidence="6" id="KW-0449">Lipoprotein</keyword>
<dbReference type="OrthoDB" id="9785015at2"/>
<dbReference type="AlphaFoldDB" id="A0A2U3KPH0"/>
<reference evidence="7" key="1">
    <citation type="submission" date="2018-02" db="EMBL/GenBank/DDBJ databases">
        <authorList>
            <person name="Hausmann B."/>
        </authorList>
    </citation>
    <scope>NUCLEOTIDE SEQUENCE [LARGE SCALE GENOMIC DNA]</scope>
    <source>
        <strain evidence="7">Peat soil MAG SbF1</strain>
    </source>
</reference>
<dbReference type="PANTHER" id="PTHR30632:SF0">
    <property type="entry name" value="SULFATE-BINDING PROTEIN"/>
    <property type="match status" value="1"/>
</dbReference>
<keyword evidence="2" id="KW-0500">Molybdenum</keyword>
<dbReference type="InterPro" id="IPR018392">
    <property type="entry name" value="LysM"/>
</dbReference>
<dbReference type="SUPFAM" id="SSF54106">
    <property type="entry name" value="LysM domain"/>
    <property type="match status" value="1"/>
</dbReference>
<dbReference type="InterPro" id="IPR041879">
    <property type="entry name" value="YvgL-like_PBP2"/>
</dbReference>
<dbReference type="Gene3D" id="1.10.101.10">
    <property type="entry name" value="PGBD-like superfamily/PGBD"/>
    <property type="match status" value="1"/>
</dbReference>
<protein>
    <submittedName>
        <fullName evidence="6">ABC transporter substrate-binding lipoprotein YvgL (Modular protein)</fullName>
    </submittedName>
</protein>
<dbReference type="NCBIfam" id="TIGR01256">
    <property type="entry name" value="modA"/>
    <property type="match status" value="1"/>
</dbReference>
<gene>
    <name evidence="6" type="ORF">SBF1_2510004</name>
</gene>
<accession>A0A2U3KPH0</accession>
<evidence type="ECO:0000313" key="7">
    <source>
        <dbReference type="Proteomes" id="UP000238916"/>
    </source>
</evidence>
<dbReference type="Gene3D" id="3.40.190.10">
    <property type="entry name" value="Periplasmic binding protein-like II"/>
    <property type="match status" value="2"/>
</dbReference>